<dbReference type="STRING" id="926567.TheveDRAFT_0072"/>
<evidence type="ECO:0000313" key="3">
    <source>
        <dbReference type="Proteomes" id="UP000005730"/>
    </source>
</evidence>
<dbReference type="GO" id="GO:0071281">
    <property type="term" value="P:cellular response to iron ion"/>
    <property type="evidence" value="ECO:0007669"/>
    <property type="project" value="TreeGrafter"/>
</dbReference>
<dbReference type="PANTHER" id="PTHR30535:SF34">
    <property type="entry name" value="MOLYBDATE-BINDING PROTEIN MOLA"/>
    <property type="match status" value="1"/>
</dbReference>
<dbReference type="Gene3D" id="3.40.50.1980">
    <property type="entry name" value="Nitrogenase molybdenum iron protein domain"/>
    <property type="match status" value="2"/>
</dbReference>
<accession>H0UMW6</accession>
<dbReference type="SUPFAM" id="SSF53807">
    <property type="entry name" value="Helical backbone' metal receptor"/>
    <property type="match status" value="1"/>
</dbReference>
<dbReference type="Proteomes" id="UP000005730">
    <property type="component" value="Chromosome"/>
</dbReference>
<dbReference type="HOGENOM" id="CLU_038034_2_5_0"/>
<dbReference type="AlphaFoldDB" id="H0UMW6"/>
<dbReference type="EMBL" id="CM001377">
    <property type="protein sequence ID" value="EHM09261.1"/>
    <property type="molecule type" value="Genomic_DNA"/>
</dbReference>
<dbReference type="Pfam" id="PF01497">
    <property type="entry name" value="Peripla_BP_2"/>
    <property type="match status" value="1"/>
</dbReference>
<gene>
    <name evidence="2" type="ORF">TheveDRAFT_0072</name>
</gene>
<dbReference type="PROSITE" id="PS50983">
    <property type="entry name" value="FE_B12_PBP"/>
    <property type="match status" value="1"/>
</dbReference>
<dbReference type="InterPro" id="IPR050902">
    <property type="entry name" value="ABC_Transporter_SBP"/>
</dbReference>
<evidence type="ECO:0000259" key="1">
    <source>
        <dbReference type="PROSITE" id="PS50983"/>
    </source>
</evidence>
<evidence type="ECO:0000313" key="2">
    <source>
        <dbReference type="EMBL" id="EHM09261.1"/>
    </source>
</evidence>
<dbReference type="eggNOG" id="COG0614">
    <property type="taxonomic scope" value="Bacteria"/>
</dbReference>
<reference evidence="2 3" key="1">
    <citation type="submission" date="2011-10" db="EMBL/GenBank/DDBJ databases">
        <title>The Noncontiguous Finished genome of Thermanaerovibrio velox DSM 12556.</title>
        <authorList>
            <consortium name="US DOE Joint Genome Institute (JGI-PGF)"/>
            <person name="Lucas S."/>
            <person name="Copeland A."/>
            <person name="Lapidus A."/>
            <person name="Glavina del Rio T."/>
            <person name="Dalin E."/>
            <person name="Tice H."/>
            <person name="Bruce D."/>
            <person name="Goodwin L."/>
            <person name="Pitluck S."/>
            <person name="Peters L."/>
            <person name="Mikhailova N."/>
            <person name="Teshima H."/>
            <person name="Kyrpides N."/>
            <person name="Mavromatis K."/>
            <person name="Ivanova N."/>
            <person name="Markowitz V."/>
            <person name="Cheng J.-F."/>
            <person name="Hugenholtz P."/>
            <person name="Woyke T."/>
            <person name="Wu D."/>
            <person name="Spring S."/>
            <person name="Brambilla E.-M."/>
            <person name="Klenk H.-P."/>
            <person name="Eisen J.A."/>
        </authorList>
    </citation>
    <scope>NUCLEOTIDE SEQUENCE [LARGE SCALE GENOMIC DNA]</scope>
    <source>
        <strain evidence="2 3">DSM 12556</strain>
    </source>
</reference>
<sequence>MMYRCDRSHSPGICPIPTGREFLTPFLASFVLSLVFLALPAYAARLSVVDDMGRRVTLGSPPTRIVSLYPAHTENLLALGLKGRIVGVADGDDRELFKGVPRLPLRPDPESILSLKPDLVLMRSLQLSMQPGLLERLEPFVPVVVLDPPSFDGLELYVTRLGTITGREREARLKLQGALRTLEDARRRNYKARKGAFLVVNSRDITTCVPGSWPHRLMEAAGLNPAAEDLKPTSKGSAVAQFGPERLLLINQKVDVILVQRGPMNPGGAKEFLEDPRFRPMEAVKRGNVFEVDERAISRPSLIRLNDALKSLEALGRKVR</sequence>
<dbReference type="InterPro" id="IPR002491">
    <property type="entry name" value="ABC_transptr_periplasmic_BD"/>
</dbReference>
<protein>
    <submittedName>
        <fullName evidence="2">ABC-type Fe3+-hydroxamate transport system, periplasmic component</fullName>
    </submittedName>
</protein>
<organism evidence="2 3">
    <name type="scientific">Thermanaerovibrio velox DSM 12556</name>
    <dbReference type="NCBI Taxonomy" id="926567"/>
    <lineage>
        <taxon>Bacteria</taxon>
        <taxon>Thermotogati</taxon>
        <taxon>Synergistota</taxon>
        <taxon>Synergistia</taxon>
        <taxon>Synergistales</taxon>
        <taxon>Synergistaceae</taxon>
        <taxon>Thermanaerovibrio</taxon>
    </lineage>
</organism>
<keyword evidence="3" id="KW-1185">Reference proteome</keyword>
<name>H0UMW6_9BACT</name>
<feature type="domain" description="Fe/B12 periplasmic-binding" evidence="1">
    <location>
        <begin position="64"/>
        <end position="320"/>
    </location>
</feature>
<proteinExistence type="predicted"/>
<dbReference type="PANTHER" id="PTHR30535">
    <property type="entry name" value="VITAMIN B12-BINDING PROTEIN"/>
    <property type="match status" value="1"/>
</dbReference>